<dbReference type="Gene3D" id="2.170.270.10">
    <property type="entry name" value="SET domain"/>
    <property type="match status" value="1"/>
</dbReference>
<keyword evidence="1" id="KW-0472">Membrane</keyword>
<protein>
    <submittedName>
        <fullName evidence="2">Uncharacterized protein</fullName>
    </submittedName>
</protein>
<dbReference type="EMBL" id="BDGG01000001">
    <property type="protein sequence ID" value="GAU87610.1"/>
    <property type="molecule type" value="Genomic_DNA"/>
</dbReference>
<keyword evidence="1" id="KW-0812">Transmembrane</keyword>
<keyword evidence="3" id="KW-1185">Reference proteome</keyword>
<keyword evidence="1" id="KW-1133">Transmembrane helix</keyword>
<dbReference type="AlphaFoldDB" id="A0A1D1UGE5"/>
<dbReference type="Proteomes" id="UP000186922">
    <property type="component" value="Unassembled WGS sequence"/>
</dbReference>
<name>A0A1D1UGE5_RAMVA</name>
<dbReference type="OrthoDB" id="3535323at2759"/>
<dbReference type="InterPro" id="IPR046341">
    <property type="entry name" value="SET_dom_sf"/>
</dbReference>
<evidence type="ECO:0000256" key="1">
    <source>
        <dbReference type="SAM" id="Phobius"/>
    </source>
</evidence>
<comment type="caution">
    <text evidence="2">The sequence shown here is derived from an EMBL/GenBank/DDBJ whole genome shotgun (WGS) entry which is preliminary data.</text>
</comment>
<organism evidence="2 3">
    <name type="scientific">Ramazzottius varieornatus</name>
    <name type="common">Water bear</name>
    <name type="synonym">Tardigrade</name>
    <dbReference type="NCBI Taxonomy" id="947166"/>
    <lineage>
        <taxon>Eukaryota</taxon>
        <taxon>Metazoa</taxon>
        <taxon>Ecdysozoa</taxon>
        <taxon>Tardigrada</taxon>
        <taxon>Eutardigrada</taxon>
        <taxon>Parachela</taxon>
        <taxon>Hypsibioidea</taxon>
        <taxon>Ramazzottiidae</taxon>
        <taxon>Ramazzottius</taxon>
    </lineage>
</organism>
<evidence type="ECO:0000313" key="2">
    <source>
        <dbReference type="EMBL" id="GAU87610.1"/>
    </source>
</evidence>
<gene>
    <name evidence="2" type="primary">RvY_00431</name>
    <name evidence="2" type="synonym">RvY_00431.1</name>
    <name evidence="2" type="ORF">RvY_00431-1</name>
</gene>
<feature type="transmembrane region" description="Helical" evidence="1">
    <location>
        <begin position="25"/>
        <end position="45"/>
    </location>
</feature>
<proteinExistence type="predicted"/>
<accession>A0A1D1UGE5</accession>
<evidence type="ECO:0000313" key="3">
    <source>
        <dbReference type="Proteomes" id="UP000186922"/>
    </source>
</evidence>
<sequence>MGRRASGVCCWQIRPVRMMPLSASLGLRLMLWSSLHVSTTAVLWFNSGMKVLMFKDCEKCQEDLDGPCYEHADARRIIFDKAPIPLAYSSLPDDLCLLNVQPLGKAMVLAKRKIEASTLFGPLIAPLVPLDELEEGPPRYTMWSEEAQELQAYDLSDDFLCNWIKLVRPSSNIKEAMWVRISSVVSSTWSLSETLFPQKNCWYMSDCPGVVPSPATSCQL</sequence>
<reference evidence="2 3" key="1">
    <citation type="journal article" date="2016" name="Nat. Commun.">
        <title>Extremotolerant tardigrade genome and improved radiotolerance of human cultured cells by tardigrade-unique protein.</title>
        <authorList>
            <person name="Hashimoto T."/>
            <person name="Horikawa D.D."/>
            <person name="Saito Y."/>
            <person name="Kuwahara H."/>
            <person name="Kozuka-Hata H."/>
            <person name="Shin-I T."/>
            <person name="Minakuchi Y."/>
            <person name="Ohishi K."/>
            <person name="Motoyama A."/>
            <person name="Aizu T."/>
            <person name="Enomoto A."/>
            <person name="Kondo K."/>
            <person name="Tanaka S."/>
            <person name="Hara Y."/>
            <person name="Koshikawa S."/>
            <person name="Sagara H."/>
            <person name="Miura T."/>
            <person name="Yokobori S."/>
            <person name="Miyagawa K."/>
            <person name="Suzuki Y."/>
            <person name="Kubo T."/>
            <person name="Oyama M."/>
            <person name="Kohara Y."/>
            <person name="Fujiyama A."/>
            <person name="Arakawa K."/>
            <person name="Katayama T."/>
            <person name="Toyoda A."/>
            <person name="Kunieda T."/>
        </authorList>
    </citation>
    <scope>NUCLEOTIDE SEQUENCE [LARGE SCALE GENOMIC DNA]</scope>
    <source>
        <strain evidence="2 3">YOKOZUNA-1</strain>
    </source>
</reference>